<feature type="domain" description="MEKHLA" evidence="1">
    <location>
        <begin position="13"/>
        <end position="155"/>
    </location>
</feature>
<accession>A0ABD4T7P5</accession>
<comment type="caution">
    <text evidence="2">The sequence shown here is derived from an EMBL/GenBank/DDBJ whole genome shotgun (WGS) entry which is preliminary data.</text>
</comment>
<name>A0ABD4T7P5_9CYAN</name>
<evidence type="ECO:0000259" key="1">
    <source>
        <dbReference type="Pfam" id="PF08670"/>
    </source>
</evidence>
<sequence length="162" mass="18676">MLSVFDQPDVIIHSQRLLRSFEHWTGQSLLDGPVLNHDPRDQAEALFKAPFAVVSHGTQADPVFNYGNQMALDLWEFDWETFTQLPSRRSAEAVAQAERDRLLAEARQKGYIRNYQGVRISRTGQRFWIEQVILWEILDEGGQYRGQAATFKTWRPVSPSSL</sequence>
<gene>
    <name evidence="2" type="ORF">QQ91_0015930</name>
</gene>
<reference evidence="2 3" key="1">
    <citation type="journal article" date="2015" name="Genome Announc.">
        <title>Draft Genome Sequence of Filamentous Marine Cyanobacterium Lyngbya confervoides Strain BDU141951.</title>
        <authorList>
            <person name="Chandrababunaidu M.M."/>
            <person name="Sen D."/>
            <person name="Tripathy S."/>
        </authorList>
    </citation>
    <scope>NUCLEOTIDE SEQUENCE [LARGE SCALE GENOMIC DNA]</scope>
    <source>
        <strain evidence="2 3">BDU141951</strain>
    </source>
</reference>
<dbReference type="Proteomes" id="UP000031561">
    <property type="component" value="Unassembled WGS sequence"/>
</dbReference>
<dbReference type="EMBL" id="JTHE03000091">
    <property type="protein sequence ID" value="MCM1984312.1"/>
    <property type="molecule type" value="Genomic_DNA"/>
</dbReference>
<evidence type="ECO:0000313" key="2">
    <source>
        <dbReference type="EMBL" id="MCM1984312.1"/>
    </source>
</evidence>
<protein>
    <submittedName>
        <fullName evidence="2">MEKHLA domain-containing protein</fullName>
    </submittedName>
</protein>
<evidence type="ECO:0000313" key="3">
    <source>
        <dbReference type="Proteomes" id="UP000031561"/>
    </source>
</evidence>
<dbReference type="AlphaFoldDB" id="A0ABD4T7P5"/>
<dbReference type="InterPro" id="IPR013978">
    <property type="entry name" value="MEKHLA"/>
</dbReference>
<dbReference type="RefSeq" id="WP_250833379.1">
    <property type="nucleotide sequence ID" value="NZ_JTHE03000091.1"/>
</dbReference>
<keyword evidence="3" id="KW-1185">Reference proteome</keyword>
<dbReference type="Pfam" id="PF08670">
    <property type="entry name" value="MEKHLA"/>
    <property type="match status" value="1"/>
</dbReference>
<organism evidence="2 3">
    <name type="scientific">Lyngbya confervoides BDU141951</name>
    <dbReference type="NCBI Taxonomy" id="1574623"/>
    <lineage>
        <taxon>Bacteria</taxon>
        <taxon>Bacillati</taxon>
        <taxon>Cyanobacteriota</taxon>
        <taxon>Cyanophyceae</taxon>
        <taxon>Oscillatoriophycideae</taxon>
        <taxon>Oscillatoriales</taxon>
        <taxon>Microcoleaceae</taxon>
        <taxon>Lyngbya</taxon>
    </lineage>
</organism>
<proteinExistence type="predicted"/>